<comment type="caution">
    <text evidence="1">The sequence shown here is derived from an EMBL/GenBank/DDBJ whole genome shotgun (WGS) entry which is preliminary data.</text>
</comment>
<accession>A0ACB9YKZ3</accession>
<proteinExistence type="predicted"/>
<reference evidence="1 2" key="1">
    <citation type="journal article" date="2022" name="New Phytol.">
        <title>Ecological generalism drives hyperdiversity of secondary metabolite gene clusters in xylarialean endophytes.</title>
        <authorList>
            <person name="Franco M.E.E."/>
            <person name="Wisecaver J.H."/>
            <person name="Arnold A.E."/>
            <person name="Ju Y.M."/>
            <person name="Slot J.C."/>
            <person name="Ahrendt S."/>
            <person name="Moore L.P."/>
            <person name="Eastman K.E."/>
            <person name="Scott K."/>
            <person name="Konkel Z."/>
            <person name="Mondo S.J."/>
            <person name="Kuo A."/>
            <person name="Hayes R.D."/>
            <person name="Haridas S."/>
            <person name="Andreopoulos B."/>
            <person name="Riley R."/>
            <person name="LaButti K."/>
            <person name="Pangilinan J."/>
            <person name="Lipzen A."/>
            <person name="Amirebrahimi M."/>
            <person name="Yan J."/>
            <person name="Adam C."/>
            <person name="Keymanesh K."/>
            <person name="Ng V."/>
            <person name="Louie K."/>
            <person name="Northen T."/>
            <person name="Drula E."/>
            <person name="Henrissat B."/>
            <person name="Hsieh H.M."/>
            <person name="Youens-Clark K."/>
            <person name="Lutzoni F."/>
            <person name="Miadlikowska J."/>
            <person name="Eastwood D.C."/>
            <person name="Hamelin R.C."/>
            <person name="Grigoriev I.V."/>
            <person name="U'Ren J.M."/>
        </authorList>
    </citation>
    <scope>NUCLEOTIDE SEQUENCE [LARGE SCALE GENOMIC DNA]</scope>
    <source>
        <strain evidence="1 2">CBS 119005</strain>
    </source>
</reference>
<dbReference type="EMBL" id="MU393622">
    <property type="protein sequence ID" value="KAI4859618.1"/>
    <property type="molecule type" value="Genomic_DNA"/>
</dbReference>
<gene>
    <name evidence="1" type="ORF">F4820DRAFT_439213</name>
</gene>
<organism evidence="1 2">
    <name type="scientific">Hypoxylon rubiginosum</name>
    <dbReference type="NCBI Taxonomy" id="110542"/>
    <lineage>
        <taxon>Eukaryota</taxon>
        <taxon>Fungi</taxon>
        <taxon>Dikarya</taxon>
        <taxon>Ascomycota</taxon>
        <taxon>Pezizomycotina</taxon>
        <taxon>Sordariomycetes</taxon>
        <taxon>Xylariomycetidae</taxon>
        <taxon>Xylariales</taxon>
        <taxon>Hypoxylaceae</taxon>
        <taxon>Hypoxylon</taxon>
    </lineage>
</organism>
<keyword evidence="2" id="KW-1185">Reference proteome</keyword>
<dbReference type="Proteomes" id="UP001497700">
    <property type="component" value="Unassembled WGS sequence"/>
</dbReference>
<evidence type="ECO:0000313" key="2">
    <source>
        <dbReference type="Proteomes" id="UP001497700"/>
    </source>
</evidence>
<protein>
    <submittedName>
        <fullName evidence="1">Uncharacterized protein</fullName>
    </submittedName>
</protein>
<sequence length="319" mass="35967">MGGLPSEYRGTLRQGKCSSRPNLGKNAQLFSHTQGRKICPRLSQLSSLPSLIPPLPPLPPTRSHLRIFSTPLPTIIPRNPTSILMTVDFQHVVGCSILILIILQSPSNRHPKHHSNVLDSLRIRQLSHHRRAAVYSDTGELDLFDYSFRLDSPPVVTRWVTSCCETCCVVFMYFLLKLRLAPRPVPWCCNCRRCGGPGYCTEVCRTGVSPPASTLRIRCFSVPRWRPLRYSGAGLGDCLICQVFEMYDGFEHAGVFALFGWPCWWTDVPIGHHRAHAWPYGVLYCFCPLSRLAANPYEDLVFFRCHPPPPFRASTLGAH</sequence>
<evidence type="ECO:0000313" key="1">
    <source>
        <dbReference type="EMBL" id="KAI4859618.1"/>
    </source>
</evidence>
<name>A0ACB9YKZ3_9PEZI</name>